<dbReference type="InterPro" id="IPR000150">
    <property type="entry name" value="Cof"/>
</dbReference>
<protein>
    <submittedName>
        <fullName evidence="1">Cof-type HAD-IIB family hydrolase</fullName>
    </submittedName>
</protein>
<dbReference type="GO" id="GO:0000287">
    <property type="term" value="F:magnesium ion binding"/>
    <property type="evidence" value="ECO:0007669"/>
    <property type="project" value="TreeGrafter"/>
</dbReference>
<dbReference type="SUPFAM" id="SSF56784">
    <property type="entry name" value="HAD-like"/>
    <property type="match status" value="1"/>
</dbReference>
<keyword evidence="1" id="KW-0378">Hydrolase</keyword>
<evidence type="ECO:0000313" key="1">
    <source>
        <dbReference type="EMBL" id="PJC93784.1"/>
    </source>
</evidence>
<dbReference type="OrthoDB" id="9781413at2"/>
<dbReference type="PANTHER" id="PTHR10000:SF58">
    <property type="entry name" value="PYRIDOXAL PHOSPHATE PHOSPHATASE YBHA"/>
    <property type="match status" value="1"/>
</dbReference>
<dbReference type="Proteomes" id="UP000232060">
    <property type="component" value="Unassembled WGS sequence"/>
</dbReference>
<dbReference type="GO" id="GO:0016791">
    <property type="term" value="F:phosphatase activity"/>
    <property type="evidence" value="ECO:0007669"/>
    <property type="project" value="TreeGrafter"/>
</dbReference>
<evidence type="ECO:0000313" key="2">
    <source>
        <dbReference type="Proteomes" id="UP000232060"/>
    </source>
</evidence>
<name>A0A2M8HB29_9GAMM</name>
<dbReference type="PANTHER" id="PTHR10000">
    <property type="entry name" value="PHOSPHOSERINE PHOSPHATASE"/>
    <property type="match status" value="1"/>
</dbReference>
<dbReference type="GO" id="GO:0005829">
    <property type="term" value="C:cytosol"/>
    <property type="evidence" value="ECO:0007669"/>
    <property type="project" value="TreeGrafter"/>
</dbReference>
<comment type="caution">
    <text evidence="1">The sequence shown here is derived from an EMBL/GenBank/DDBJ whole genome shotgun (WGS) entry which is preliminary data.</text>
</comment>
<proteinExistence type="predicted"/>
<dbReference type="Gene3D" id="3.30.1240.10">
    <property type="match status" value="1"/>
</dbReference>
<sequence>MSHYQAIALDMDGTLLTRDHKISSATRAALAQARAHDIKVLLVTGRHFMTARPFHHELALDTPIICSNGAYLYDPAQDRILAGDPLAVEPLTALLEQVEAQQMGALFHLDDGIGYLGCEEHVGRMRRWSANQPDHLKVSLLPAEDIAAWLQKPVWKLELFNQDPGRLHRFVGEVVQTLPFTQDWAAPYAVELVQPGCSKGNRLAQWAASEGIAMENVVAFGDNNNDISMFEQVGLAVAMGNAAPQIQAHAHQVTADHNEDGIALALQRWVLPS</sequence>
<gene>
    <name evidence="1" type="ORF">CUC44_07420</name>
</gene>
<organism evidence="1 2">
    <name type="scientific">Aeromonas lusitana</name>
    <dbReference type="NCBI Taxonomy" id="931529"/>
    <lineage>
        <taxon>Bacteria</taxon>
        <taxon>Pseudomonadati</taxon>
        <taxon>Pseudomonadota</taxon>
        <taxon>Gammaproteobacteria</taxon>
        <taxon>Aeromonadales</taxon>
        <taxon>Aeromonadaceae</taxon>
        <taxon>Aeromonas</taxon>
    </lineage>
</organism>
<dbReference type="EMBL" id="PGCP01000010">
    <property type="protein sequence ID" value="PJC93784.1"/>
    <property type="molecule type" value="Genomic_DNA"/>
</dbReference>
<reference evidence="1 2" key="1">
    <citation type="submission" date="2017-11" db="EMBL/GenBank/DDBJ databases">
        <title>Draft genome sequence of environmental isolate Aeromonas lusitania sp. nov. MDC 2473.</title>
        <authorList>
            <person name="Colston S.M."/>
            <person name="Navarro A."/>
            <person name="Martinez-Murcia A.J."/>
            <person name="Graf J."/>
        </authorList>
    </citation>
    <scope>NUCLEOTIDE SEQUENCE [LARGE SCALE GENOMIC DNA]</scope>
    <source>
        <strain evidence="1 2">MDC 2473</strain>
    </source>
</reference>
<dbReference type="NCBIfam" id="TIGR00099">
    <property type="entry name" value="Cof-subfamily"/>
    <property type="match status" value="1"/>
</dbReference>
<dbReference type="CDD" id="cd07516">
    <property type="entry name" value="HAD_Pase"/>
    <property type="match status" value="1"/>
</dbReference>
<dbReference type="SFLD" id="SFLDS00003">
    <property type="entry name" value="Haloacid_Dehalogenase"/>
    <property type="match status" value="1"/>
</dbReference>
<dbReference type="InterPro" id="IPR023214">
    <property type="entry name" value="HAD_sf"/>
</dbReference>
<dbReference type="Pfam" id="PF08282">
    <property type="entry name" value="Hydrolase_3"/>
    <property type="match status" value="1"/>
</dbReference>
<accession>A0A2M8HB29</accession>
<keyword evidence="2" id="KW-1185">Reference proteome</keyword>
<dbReference type="Gene3D" id="3.40.50.1000">
    <property type="entry name" value="HAD superfamily/HAD-like"/>
    <property type="match status" value="1"/>
</dbReference>
<dbReference type="AlphaFoldDB" id="A0A2M8HB29"/>
<dbReference type="PROSITE" id="PS01228">
    <property type="entry name" value="COF_1"/>
    <property type="match status" value="1"/>
</dbReference>
<dbReference type="RefSeq" id="WP_100859338.1">
    <property type="nucleotide sequence ID" value="NZ_PGCP01000010.1"/>
</dbReference>
<dbReference type="InterPro" id="IPR036412">
    <property type="entry name" value="HAD-like_sf"/>
</dbReference>
<dbReference type="NCBIfam" id="TIGR01484">
    <property type="entry name" value="HAD-SF-IIB"/>
    <property type="match status" value="1"/>
</dbReference>
<dbReference type="InterPro" id="IPR006379">
    <property type="entry name" value="HAD-SF_hydro_IIB"/>
</dbReference>
<dbReference type="SFLD" id="SFLDG01140">
    <property type="entry name" value="C2.B:_Phosphomannomutase_and_P"/>
    <property type="match status" value="1"/>
</dbReference>